<dbReference type="InterPro" id="IPR007219">
    <property type="entry name" value="XnlR_reg_dom"/>
</dbReference>
<dbReference type="InterPro" id="IPR001138">
    <property type="entry name" value="Zn2Cys6_DnaBD"/>
</dbReference>
<keyword evidence="4" id="KW-0805">Transcription regulation</keyword>
<evidence type="ECO:0000256" key="5">
    <source>
        <dbReference type="ARBA" id="ARBA00023125"/>
    </source>
</evidence>
<evidence type="ECO:0000256" key="2">
    <source>
        <dbReference type="ARBA" id="ARBA00022723"/>
    </source>
</evidence>
<keyword evidence="7" id="KW-0539">Nucleus</keyword>
<dbReference type="CDD" id="cd14723">
    <property type="entry name" value="ZIP_Ppr1"/>
    <property type="match status" value="1"/>
</dbReference>
<reference evidence="11 12" key="1">
    <citation type="submission" date="2017-06" db="EMBL/GenBank/DDBJ databases">
        <title>Comparative genomic analysis of Ambrosia Fusariam Clade fungi.</title>
        <authorList>
            <person name="Stajich J.E."/>
            <person name="Carrillo J."/>
            <person name="Kijimoto T."/>
            <person name="Eskalen A."/>
            <person name="O'Donnell K."/>
            <person name="Kasson M."/>
        </authorList>
    </citation>
    <scope>NUCLEOTIDE SEQUENCE [LARGE SCALE GENOMIC DNA]</scope>
    <source>
        <strain evidence="11 12">NRRL62606</strain>
    </source>
</reference>
<dbReference type="SMART" id="SM00906">
    <property type="entry name" value="Fungal_trans"/>
    <property type="match status" value="1"/>
</dbReference>
<dbReference type="AlphaFoldDB" id="A0A428R972"/>
<dbReference type="PANTHER" id="PTHR47782:SF12">
    <property type="entry name" value="ZN(II)2CYS6 TRANSCRIPTION FACTOR (EUROFUNG)"/>
    <property type="match status" value="1"/>
</dbReference>
<evidence type="ECO:0000259" key="10">
    <source>
        <dbReference type="SMART" id="SM00906"/>
    </source>
</evidence>
<dbReference type="GO" id="GO:0005634">
    <property type="term" value="C:nucleus"/>
    <property type="evidence" value="ECO:0007669"/>
    <property type="project" value="UniProtKB-SubCell"/>
</dbReference>
<evidence type="ECO:0000256" key="7">
    <source>
        <dbReference type="ARBA" id="ARBA00023242"/>
    </source>
</evidence>
<keyword evidence="12" id="KW-1185">Reference proteome</keyword>
<feature type="transmembrane region" description="Helical" evidence="9">
    <location>
        <begin position="683"/>
        <end position="703"/>
    </location>
</feature>
<evidence type="ECO:0000256" key="4">
    <source>
        <dbReference type="ARBA" id="ARBA00023015"/>
    </source>
</evidence>
<dbReference type="Gene3D" id="4.10.240.10">
    <property type="entry name" value="Zn(2)-C6 fungal-type DNA-binding domain"/>
    <property type="match status" value="1"/>
</dbReference>
<dbReference type="CDD" id="cd00067">
    <property type="entry name" value="GAL4"/>
    <property type="match status" value="1"/>
</dbReference>
<dbReference type="GO" id="GO:0006351">
    <property type="term" value="P:DNA-templated transcription"/>
    <property type="evidence" value="ECO:0007669"/>
    <property type="project" value="InterPro"/>
</dbReference>
<keyword evidence="5" id="KW-0238">DNA-binding</keyword>
<dbReference type="InterPro" id="IPR036864">
    <property type="entry name" value="Zn2-C6_fun-type_DNA-bd_sf"/>
</dbReference>
<evidence type="ECO:0000313" key="12">
    <source>
        <dbReference type="Proteomes" id="UP000287972"/>
    </source>
</evidence>
<protein>
    <recommendedName>
        <fullName evidence="10">Xylanolytic transcriptional activator regulatory domain-containing protein</fullName>
    </recommendedName>
</protein>
<evidence type="ECO:0000313" key="11">
    <source>
        <dbReference type="EMBL" id="RSL74074.1"/>
    </source>
</evidence>
<feature type="domain" description="Xylanolytic transcriptional activator regulatory" evidence="10">
    <location>
        <begin position="455"/>
        <end position="530"/>
    </location>
</feature>
<accession>A0A428R972</accession>
<dbReference type="GO" id="GO:0000981">
    <property type="term" value="F:DNA-binding transcription factor activity, RNA polymerase II-specific"/>
    <property type="evidence" value="ECO:0007669"/>
    <property type="project" value="InterPro"/>
</dbReference>
<keyword evidence="6" id="KW-0804">Transcription</keyword>
<keyword evidence="9" id="KW-0812">Transmembrane</keyword>
<keyword evidence="9" id="KW-0472">Membrane</keyword>
<proteinExistence type="predicted"/>
<dbReference type="GO" id="GO:0043565">
    <property type="term" value="F:sequence-specific DNA binding"/>
    <property type="evidence" value="ECO:0007669"/>
    <property type="project" value="TreeGrafter"/>
</dbReference>
<evidence type="ECO:0000256" key="6">
    <source>
        <dbReference type="ARBA" id="ARBA00023163"/>
    </source>
</evidence>
<dbReference type="Pfam" id="PF04082">
    <property type="entry name" value="Fungal_trans"/>
    <property type="match status" value="1"/>
</dbReference>
<organism evidence="11 12">
    <name type="scientific">Fusarium floridanum</name>
    <dbReference type="NCBI Taxonomy" id="1325733"/>
    <lineage>
        <taxon>Eukaryota</taxon>
        <taxon>Fungi</taxon>
        <taxon>Dikarya</taxon>
        <taxon>Ascomycota</taxon>
        <taxon>Pezizomycotina</taxon>
        <taxon>Sordariomycetes</taxon>
        <taxon>Hypocreomycetidae</taxon>
        <taxon>Hypocreales</taxon>
        <taxon>Nectriaceae</taxon>
        <taxon>Fusarium</taxon>
        <taxon>Fusarium solani species complex</taxon>
    </lineage>
</organism>
<dbReference type="InterPro" id="IPR052202">
    <property type="entry name" value="Yeast_MetPath_Reg"/>
</dbReference>
<dbReference type="GO" id="GO:0008270">
    <property type="term" value="F:zinc ion binding"/>
    <property type="evidence" value="ECO:0007669"/>
    <property type="project" value="InterPro"/>
</dbReference>
<comment type="caution">
    <text evidence="11">The sequence shown here is derived from an EMBL/GenBank/DDBJ whole genome shotgun (WGS) entry which is preliminary data.</text>
</comment>
<dbReference type="EMBL" id="NKCL01000405">
    <property type="protein sequence ID" value="RSL74074.1"/>
    <property type="molecule type" value="Genomic_DNA"/>
</dbReference>
<evidence type="ECO:0000256" key="8">
    <source>
        <dbReference type="SAM" id="MobiDB-lite"/>
    </source>
</evidence>
<evidence type="ECO:0000256" key="3">
    <source>
        <dbReference type="ARBA" id="ARBA00022833"/>
    </source>
</evidence>
<keyword evidence="9" id="KW-1133">Transmembrane helix</keyword>
<dbReference type="CDD" id="cd12148">
    <property type="entry name" value="fungal_TF_MHR"/>
    <property type="match status" value="1"/>
</dbReference>
<name>A0A428R972_9HYPO</name>
<gene>
    <name evidence="11" type="ORF">CEP51_011661</name>
</gene>
<evidence type="ECO:0000256" key="1">
    <source>
        <dbReference type="ARBA" id="ARBA00004123"/>
    </source>
</evidence>
<sequence>MKISLDLGAERTMESLQDIDTMLEQFKNGTLFECIYVQHLFPTLERPEEYFTAAIQYISEQTGASVREITERAKRGEDEPLFREAERVVFGKPEDCVGFMFLIQWETKSLLPGFVSIAMAPPTTDNPHPVKRPRVGERTLLACVGCKQKKLKAQSSTLRCQNCSKNGRECLVEDPATGLFRPRDYMQSLEARVAYLEGLLQQVRPDVALDHLTGLEKPHGDLSPSATFPELPRPSTVRNGERAPITSDADAAEGHQHDASLDLEDPADQLSADVALLCLTTASKEPHYFGPSSAVSFSRVVSAAMNLPKKVGGSQASLVNFSHGNSSWELATPFPISFPSSPLGTTLSQAYFNNIHPQYPFLHRPTFRFWEELCFKADSTGNLSLAGDIAQFFVWMVYAIASLALGPTHYDTAESYYNMALAHQPSVLELDGIESIQSLLCCAVYSIRSPAGGSLWKLSGLAIRYSIELGYHRSASTYRKNSNPLIAEMSNRCFWVAYDIDRVASFILGRPVGIPDDCIDAELPLDINDEHINALGLLQNPRASPDEPPTNMTGAIHVIKLRRLWSKIGNSIYPAITKCSPSQEVAKKPLIDQLAKELESWHAEIPQPPDTAGLDPLSVFASREWFKLAYDHSVLLLYRYWITHKPPPGEEESVEHALETCSQKAKEICLLYRRLFQYQSMQFTWGSLHILFLGGLTYLYCIWKSARVRQAAKKMDVINTCMACNTALVIIAERWSKATPYRDIFEVLSEKTIGLVCGDEWRPQGGSSSVLLPSHSGAVDSQPLEDWIMELGASDMPTESEWFVQQLLQGMRNTQTDITAEAPPTCLDM</sequence>
<keyword evidence="3" id="KW-0862">Zinc</keyword>
<dbReference type="SUPFAM" id="SSF57701">
    <property type="entry name" value="Zn2/Cys6 DNA-binding domain"/>
    <property type="match status" value="1"/>
</dbReference>
<feature type="region of interest" description="Disordered" evidence="8">
    <location>
        <begin position="214"/>
        <end position="242"/>
    </location>
</feature>
<evidence type="ECO:0000256" key="9">
    <source>
        <dbReference type="SAM" id="Phobius"/>
    </source>
</evidence>
<dbReference type="PANTHER" id="PTHR47782">
    <property type="entry name" value="ZN(II)2CYS6 TRANSCRIPTION FACTOR (EUROFUNG)-RELATED"/>
    <property type="match status" value="1"/>
</dbReference>
<keyword evidence="2" id="KW-0479">Metal-binding</keyword>
<dbReference type="Proteomes" id="UP000287972">
    <property type="component" value="Unassembled WGS sequence"/>
</dbReference>
<dbReference type="GO" id="GO:0045944">
    <property type="term" value="P:positive regulation of transcription by RNA polymerase II"/>
    <property type="evidence" value="ECO:0007669"/>
    <property type="project" value="TreeGrafter"/>
</dbReference>
<comment type="subcellular location">
    <subcellularLocation>
        <location evidence="1">Nucleus</location>
    </subcellularLocation>
</comment>